<gene>
    <name evidence="2" type="ORF">CURHAP_LOCUS30239</name>
    <name evidence="3" type="ORF">ORAREDHAP_LOCUS29902</name>
</gene>
<evidence type="ECO:0000313" key="2">
    <source>
        <dbReference type="EMBL" id="CAB4278690.1"/>
    </source>
</evidence>
<keyword evidence="5" id="KW-1185">Reference proteome</keyword>
<dbReference type="AlphaFoldDB" id="A0A6J5X999"/>
<dbReference type="OrthoDB" id="10376773at2759"/>
<organism evidence="3 5">
    <name type="scientific">Prunus armeniaca</name>
    <name type="common">Apricot</name>
    <name type="synonym">Armeniaca vulgaris</name>
    <dbReference type="NCBI Taxonomy" id="36596"/>
    <lineage>
        <taxon>Eukaryota</taxon>
        <taxon>Viridiplantae</taxon>
        <taxon>Streptophyta</taxon>
        <taxon>Embryophyta</taxon>
        <taxon>Tracheophyta</taxon>
        <taxon>Spermatophyta</taxon>
        <taxon>Magnoliopsida</taxon>
        <taxon>eudicotyledons</taxon>
        <taxon>Gunneridae</taxon>
        <taxon>Pentapetalae</taxon>
        <taxon>rosids</taxon>
        <taxon>fabids</taxon>
        <taxon>Rosales</taxon>
        <taxon>Rosaceae</taxon>
        <taxon>Amygdaloideae</taxon>
        <taxon>Amygdaleae</taxon>
        <taxon>Prunus</taxon>
    </lineage>
</organism>
<feature type="coiled-coil region" evidence="1">
    <location>
        <begin position="20"/>
        <end position="54"/>
    </location>
</feature>
<evidence type="ECO:0000256" key="1">
    <source>
        <dbReference type="SAM" id="Coils"/>
    </source>
</evidence>
<sequence>MEYDAGQALTEKIQSTNHILQAHLHICHEGKEELDKLEEEQKKIEARKSTILARIDNAVQDSRPPQVELEKFMQQHAEFKEKEDDYKTLMNARAVLWVNFKTVIQKHL</sequence>
<protein>
    <submittedName>
        <fullName evidence="3">Uncharacterized protein</fullName>
    </submittedName>
</protein>
<dbReference type="EMBL" id="CAEKKB010000004">
    <property type="protein sequence ID" value="CAB4309117.1"/>
    <property type="molecule type" value="Genomic_DNA"/>
</dbReference>
<evidence type="ECO:0000313" key="5">
    <source>
        <dbReference type="Proteomes" id="UP000507245"/>
    </source>
</evidence>
<proteinExistence type="predicted"/>
<evidence type="ECO:0000313" key="3">
    <source>
        <dbReference type="EMBL" id="CAB4309117.1"/>
    </source>
</evidence>
<keyword evidence="1" id="KW-0175">Coiled coil</keyword>
<evidence type="ECO:0000313" key="4">
    <source>
        <dbReference type="Proteomes" id="UP000507222"/>
    </source>
</evidence>
<reference evidence="5" key="1">
    <citation type="journal article" date="2020" name="Genome Biol.">
        <title>Gamete binning: chromosome-level and haplotype-resolved genome assembly enabled by high-throughput single-cell sequencing of gamete genomes.</title>
        <authorList>
            <person name="Campoy J.A."/>
            <person name="Sun H."/>
            <person name="Goel M."/>
            <person name="Jiao W.-B."/>
            <person name="Folz-Donahue K."/>
            <person name="Wang N."/>
            <person name="Rubio M."/>
            <person name="Liu C."/>
            <person name="Kukat C."/>
            <person name="Ruiz D."/>
            <person name="Huettel B."/>
            <person name="Schneeberger K."/>
        </authorList>
    </citation>
    <scope>NUCLEOTIDE SEQUENCE [LARGE SCALE GENOMIC DNA]</scope>
    <source>
        <strain evidence="5">cv. Rojo Pasion</strain>
    </source>
</reference>
<dbReference type="Proteomes" id="UP000507245">
    <property type="component" value="Unassembled WGS sequence"/>
</dbReference>
<accession>A0A6J5X999</accession>
<dbReference type="EMBL" id="CAEKDK010000004">
    <property type="protein sequence ID" value="CAB4278690.1"/>
    <property type="molecule type" value="Genomic_DNA"/>
</dbReference>
<name>A0A6J5X999_PRUAR</name>
<reference evidence="3 4" key="2">
    <citation type="submission" date="2020-05" db="EMBL/GenBank/DDBJ databases">
        <authorList>
            <person name="Campoy J."/>
            <person name="Schneeberger K."/>
            <person name="Spophaly S."/>
        </authorList>
    </citation>
    <scope>NUCLEOTIDE SEQUENCE [LARGE SCALE GENOMIC DNA]</scope>
    <source>
        <strain evidence="3">PruArmRojPasFocal</strain>
    </source>
</reference>
<dbReference type="Proteomes" id="UP000507222">
    <property type="component" value="Unassembled WGS sequence"/>
</dbReference>